<dbReference type="EMBL" id="KF510034">
    <property type="protein sequence ID" value="AHA86935.2"/>
    <property type="molecule type" value="Genomic_RNA"/>
</dbReference>
<organism evidence="3">
    <name type="scientific">Marine RNA phage MB</name>
    <dbReference type="NCBI Taxonomy" id="1423348"/>
    <lineage>
        <taxon>Viruses</taxon>
    </lineage>
</organism>
<keyword evidence="1" id="KW-1161">Viral attachment to host cell</keyword>
<keyword evidence="1" id="KW-1160">Virus entry into host cell</keyword>
<evidence type="ECO:0000313" key="3">
    <source>
        <dbReference type="EMBL" id="AHA86935.2"/>
    </source>
</evidence>
<sequence>MKKNRSRYRDSLAMGNGHYYRSLTFANNGGDYVPDDSVASSDFSYTTSETYAGVHDVVKSYGSIDNPFLLSYDRADGMYVGYSFRGTAHIWSGEYLDCNVSADLSYIGAEPITGNGMVSYLLKAGHLDLPEVEESHNDYIVKMAKRLNPSKPAVEVGVNLAELAALPLYLQKAGVKLHKRVGKNPKRTVDWAKISPENPGSSYLALRYGWEPFIKDVRKLMRLVDAVEKKLSKYRRLEKDGFLRSSSKKFPQRYHQQASRNVLDAYGTLWNITTVRSTVRWCTLYYTADTSTLFDTDSESLLAARRAAYGLNVDGSTMWQIMPWSWMADWFGNFGDYIDGQRNSIGARLTTCLLMETVETETRVSIVSPPDPDKLVGELLGFGGLNELEGAGAKISKGKLKIHFQDRVIRSVTKTRQRVEPQVEVDLAVTPILGDGYRSSILGALAIQRLFR</sequence>
<name>V5NEJ3_9VIRU</name>
<dbReference type="Pfam" id="PF03863">
    <property type="entry name" value="Phage_mat-A"/>
    <property type="match status" value="1"/>
</dbReference>
<keyword evidence="1" id="KW-0946">Virion</keyword>
<proteinExistence type="inferred from homology"/>
<evidence type="ECO:0000256" key="1">
    <source>
        <dbReference type="ARBA" id="ARBA00023104"/>
    </source>
</evidence>
<reference evidence="3" key="1">
    <citation type="journal article" date="2015" name="Genome Announc.">
        <title>Draft Genome Sequences of Leviviridae RNA Phages EC and MB Recovered from San Francisco Wastewater.</title>
        <authorList>
            <person name="Greninger A.L."/>
            <person name="DeRisi J.L."/>
        </authorList>
    </citation>
    <scope>NUCLEOTIDE SEQUENCE</scope>
    <source>
        <strain evidence="3">QB3</strain>
    </source>
</reference>
<evidence type="ECO:0000256" key="2">
    <source>
        <dbReference type="ARBA" id="ARBA00035110"/>
    </source>
</evidence>
<protein>
    <submittedName>
        <fullName evidence="3">Gp1</fullName>
    </submittedName>
</protein>
<accession>V5NEJ3</accession>
<keyword evidence="1" id="KW-1175">Viral attachment to host cell pilus</keyword>
<dbReference type="GO" id="GO:0039666">
    <property type="term" value="P:virion attachment to host cell pilus"/>
    <property type="evidence" value="ECO:0007669"/>
    <property type="project" value="UniProtKB-KW"/>
</dbReference>
<keyword evidence="1" id="KW-0945">Host-virus interaction</keyword>
<comment type="similarity">
    <text evidence="2">Belongs to the Leviviricetes maturation protein family.</text>
</comment>
<dbReference type="InterPro" id="IPR005563">
    <property type="entry name" value="A_protein"/>
</dbReference>